<keyword evidence="3" id="KW-1185">Reference proteome</keyword>
<name>A0AAW0MTR8_9GOBI</name>
<evidence type="ECO:0000313" key="2">
    <source>
        <dbReference type="EMBL" id="KAK7883981.1"/>
    </source>
</evidence>
<feature type="compositionally biased region" description="Low complexity" evidence="1">
    <location>
        <begin position="177"/>
        <end position="187"/>
    </location>
</feature>
<comment type="caution">
    <text evidence="2">The sequence shown here is derived from an EMBL/GenBank/DDBJ whole genome shotgun (WGS) entry which is preliminary data.</text>
</comment>
<accession>A0AAW0MTR8</accession>
<dbReference type="Proteomes" id="UP001460270">
    <property type="component" value="Unassembled WGS sequence"/>
</dbReference>
<feature type="region of interest" description="Disordered" evidence="1">
    <location>
        <begin position="162"/>
        <end position="191"/>
    </location>
</feature>
<evidence type="ECO:0000313" key="3">
    <source>
        <dbReference type="Proteomes" id="UP001460270"/>
    </source>
</evidence>
<protein>
    <submittedName>
        <fullName evidence="2">Uncharacterized protein</fullName>
    </submittedName>
</protein>
<sequence length="303" mass="32341">MIFGAPRVAQWKCRLGGEEELQQDWTGPGLSQALSGLCQIYLWSNSGFCPSFQASVSVALVLRPVSVSLWLRGQDQDQDQNQDQDFSGPLRSTSGLTLFSASVSVALASGQDQDQDQNQDQDFLRTLSGLPQFSGQCQCRSGFGAGLFLSVRSCTGETLRESAENASATPSAPPPSSATAPRASAPAVTGRPVRAVTSVRAVLWRVPVVRSVSACFSLWDDVLCQIKRDLEHVLIGAETFWKEEQRLEPTTASAGAVEAPGGGARAADGRRQGEGAAGAGAESGRHQVRNRTETQDKTTKQNE</sequence>
<dbReference type="AlphaFoldDB" id="A0AAW0MTR8"/>
<evidence type="ECO:0000256" key="1">
    <source>
        <dbReference type="SAM" id="MobiDB-lite"/>
    </source>
</evidence>
<feature type="compositionally biased region" description="Basic and acidic residues" evidence="1">
    <location>
        <begin position="290"/>
        <end position="303"/>
    </location>
</feature>
<gene>
    <name evidence="2" type="ORF">WMY93_027104</name>
</gene>
<reference evidence="3" key="1">
    <citation type="submission" date="2024-04" db="EMBL/GenBank/DDBJ databases">
        <title>Salinicola lusitanus LLJ914,a marine bacterium isolated from the Okinawa Trough.</title>
        <authorList>
            <person name="Li J."/>
        </authorList>
    </citation>
    <scope>NUCLEOTIDE SEQUENCE [LARGE SCALE GENOMIC DNA]</scope>
</reference>
<proteinExistence type="predicted"/>
<feature type="region of interest" description="Disordered" evidence="1">
    <location>
        <begin position="246"/>
        <end position="303"/>
    </location>
</feature>
<organism evidence="2 3">
    <name type="scientific">Mugilogobius chulae</name>
    <name type="common">yellowstripe goby</name>
    <dbReference type="NCBI Taxonomy" id="88201"/>
    <lineage>
        <taxon>Eukaryota</taxon>
        <taxon>Metazoa</taxon>
        <taxon>Chordata</taxon>
        <taxon>Craniata</taxon>
        <taxon>Vertebrata</taxon>
        <taxon>Euteleostomi</taxon>
        <taxon>Actinopterygii</taxon>
        <taxon>Neopterygii</taxon>
        <taxon>Teleostei</taxon>
        <taxon>Neoteleostei</taxon>
        <taxon>Acanthomorphata</taxon>
        <taxon>Gobiaria</taxon>
        <taxon>Gobiiformes</taxon>
        <taxon>Gobioidei</taxon>
        <taxon>Gobiidae</taxon>
        <taxon>Gobionellinae</taxon>
        <taxon>Mugilogobius</taxon>
    </lineage>
</organism>
<dbReference type="EMBL" id="JBBPFD010000020">
    <property type="protein sequence ID" value="KAK7883981.1"/>
    <property type="molecule type" value="Genomic_DNA"/>
</dbReference>